<dbReference type="Proteomes" id="UP000221168">
    <property type="component" value="Unassembled WGS sequence"/>
</dbReference>
<dbReference type="InterPro" id="IPR011037">
    <property type="entry name" value="Pyrv_Knase-like_insert_dom_sf"/>
</dbReference>
<dbReference type="PROSITE" id="PS51340">
    <property type="entry name" value="MOSC"/>
    <property type="match status" value="1"/>
</dbReference>
<dbReference type="Gene3D" id="2.40.33.20">
    <property type="entry name" value="PK beta-barrel domain-like"/>
    <property type="match status" value="1"/>
</dbReference>
<dbReference type="InterPro" id="IPR052716">
    <property type="entry name" value="MOSC_domain"/>
</dbReference>
<dbReference type="GO" id="GO:0030151">
    <property type="term" value="F:molybdenum ion binding"/>
    <property type="evidence" value="ECO:0007669"/>
    <property type="project" value="InterPro"/>
</dbReference>
<dbReference type="PANTHER" id="PTHR36930:SF1">
    <property type="entry name" value="MOSC DOMAIN-CONTAINING PROTEIN"/>
    <property type="match status" value="1"/>
</dbReference>
<reference evidence="2 3" key="1">
    <citation type="submission" date="2017-10" db="EMBL/GenBank/DDBJ databases">
        <title>Sedimentibacterium mangrovi gen. nov., sp. nov., a novel member of family Phyllobacteriacea isolated from mangrove sediment.</title>
        <authorList>
            <person name="Liao H."/>
            <person name="Tian Y."/>
        </authorList>
    </citation>
    <scope>NUCLEOTIDE SEQUENCE [LARGE SCALE GENOMIC DNA]</scope>
    <source>
        <strain evidence="2 3">X9-2-2</strain>
    </source>
</reference>
<accession>A0A2G1QQ81</accession>
<dbReference type="SUPFAM" id="SSF50800">
    <property type="entry name" value="PK beta-barrel domain-like"/>
    <property type="match status" value="1"/>
</dbReference>
<dbReference type="RefSeq" id="WP_099305676.1">
    <property type="nucleotide sequence ID" value="NZ_PDVP01000003.1"/>
</dbReference>
<dbReference type="EMBL" id="PDVP01000003">
    <property type="protein sequence ID" value="PHP67624.1"/>
    <property type="molecule type" value="Genomic_DNA"/>
</dbReference>
<dbReference type="Pfam" id="PF03473">
    <property type="entry name" value="MOSC"/>
    <property type="match status" value="1"/>
</dbReference>
<evidence type="ECO:0000259" key="1">
    <source>
        <dbReference type="PROSITE" id="PS51340"/>
    </source>
</evidence>
<dbReference type="AlphaFoldDB" id="A0A2G1QQ81"/>
<sequence>MSEPDFPAVHGMDIQPGRRIKAVATQVLVARGDDFESHPADLLTLDWGGVEGDHHHGMTRRSGGREPWYPRGTEMRNERQITIVSSAELALAAERMGLAAIEPGWIGATLVLDGVSHLSMLPRGTLIFFAGGATLKVDDQNGPCRIAGKRVAERAGADDITAASLLFPKAAKRLRGLTAWVEKPGVIETGEAATLMIPEQWIWRN</sequence>
<dbReference type="PANTHER" id="PTHR36930">
    <property type="entry name" value="METAL-SULFUR CLUSTER BIOSYNTHESIS PROTEINS YUAD-RELATED"/>
    <property type="match status" value="1"/>
</dbReference>
<evidence type="ECO:0000313" key="3">
    <source>
        <dbReference type="Proteomes" id="UP000221168"/>
    </source>
</evidence>
<keyword evidence="3" id="KW-1185">Reference proteome</keyword>
<gene>
    <name evidence="2" type="ORF">CSC94_07960</name>
</gene>
<organism evidence="2 3">
    <name type="scientific">Zhengella mangrovi</name>
    <dbReference type="NCBI Taxonomy" id="1982044"/>
    <lineage>
        <taxon>Bacteria</taxon>
        <taxon>Pseudomonadati</taxon>
        <taxon>Pseudomonadota</taxon>
        <taxon>Alphaproteobacteria</taxon>
        <taxon>Hyphomicrobiales</taxon>
        <taxon>Notoacmeibacteraceae</taxon>
        <taxon>Zhengella</taxon>
    </lineage>
</organism>
<protein>
    <submittedName>
        <fullName evidence="2">Molybdenum cofactor sulfurase</fullName>
    </submittedName>
</protein>
<dbReference type="OrthoDB" id="9808413at2"/>
<dbReference type="GO" id="GO:0030170">
    <property type="term" value="F:pyridoxal phosphate binding"/>
    <property type="evidence" value="ECO:0007669"/>
    <property type="project" value="InterPro"/>
</dbReference>
<proteinExistence type="predicted"/>
<dbReference type="InterPro" id="IPR005302">
    <property type="entry name" value="MoCF_Sase_C"/>
</dbReference>
<dbReference type="GO" id="GO:0003824">
    <property type="term" value="F:catalytic activity"/>
    <property type="evidence" value="ECO:0007669"/>
    <property type="project" value="InterPro"/>
</dbReference>
<name>A0A2G1QQ81_9HYPH</name>
<comment type="caution">
    <text evidence="2">The sequence shown here is derived from an EMBL/GenBank/DDBJ whole genome shotgun (WGS) entry which is preliminary data.</text>
</comment>
<evidence type="ECO:0000313" key="2">
    <source>
        <dbReference type="EMBL" id="PHP67624.1"/>
    </source>
</evidence>
<feature type="domain" description="MOSC" evidence="1">
    <location>
        <begin position="33"/>
        <end position="196"/>
    </location>
</feature>